<feature type="repeat" description="ANK" evidence="3">
    <location>
        <begin position="150"/>
        <end position="172"/>
    </location>
</feature>
<dbReference type="Pfam" id="PF12796">
    <property type="entry name" value="Ank_2"/>
    <property type="match status" value="1"/>
</dbReference>
<evidence type="ECO:0000256" key="3">
    <source>
        <dbReference type="PROSITE-ProRule" id="PRU00023"/>
    </source>
</evidence>
<dbReference type="InterPro" id="IPR001810">
    <property type="entry name" value="F-box_dom"/>
</dbReference>
<keyword evidence="2 3" id="KW-0040">ANK repeat</keyword>
<evidence type="ECO:0000256" key="2">
    <source>
        <dbReference type="ARBA" id="ARBA00023043"/>
    </source>
</evidence>
<organism evidence="5 6">
    <name type="scientific">Tuber magnatum</name>
    <name type="common">white Piedmont truffle</name>
    <dbReference type="NCBI Taxonomy" id="42249"/>
    <lineage>
        <taxon>Eukaryota</taxon>
        <taxon>Fungi</taxon>
        <taxon>Dikarya</taxon>
        <taxon>Ascomycota</taxon>
        <taxon>Pezizomycotina</taxon>
        <taxon>Pezizomycetes</taxon>
        <taxon>Pezizales</taxon>
        <taxon>Tuberaceae</taxon>
        <taxon>Tuber</taxon>
    </lineage>
</organism>
<evidence type="ECO:0000256" key="1">
    <source>
        <dbReference type="ARBA" id="ARBA00022737"/>
    </source>
</evidence>
<dbReference type="PROSITE" id="PS50181">
    <property type="entry name" value="FBOX"/>
    <property type="match status" value="1"/>
</dbReference>
<evidence type="ECO:0000313" key="6">
    <source>
        <dbReference type="Proteomes" id="UP000246991"/>
    </source>
</evidence>
<feature type="domain" description="F-box" evidence="4">
    <location>
        <begin position="1"/>
        <end position="45"/>
    </location>
</feature>
<dbReference type="SMART" id="SM00248">
    <property type="entry name" value="ANK"/>
    <property type="match status" value="3"/>
</dbReference>
<dbReference type="InterPro" id="IPR002110">
    <property type="entry name" value="Ankyrin_rpt"/>
</dbReference>
<dbReference type="InterPro" id="IPR036770">
    <property type="entry name" value="Ankyrin_rpt-contain_sf"/>
</dbReference>
<dbReference type="PROSITE" id="PS50088">
    <property type="entry name" value="ANK_REPEAT"/>
    <property type="match status" value="1"/>
</dbReference>
<evidence type="ECO:0000313" key="5">
    <source>
        <dbReference type="EMBL" id="PWW72828.1"/>
    </source>
</evidence>
<sequence length="218" mass="24261">MSFLNLPNETILQIARDQEPRDLYALLRVNKRLAFLLRIALIDRVCELRKGQMCKNALYTAASRGDTVIVQRLLDRGVLGFVGDGALLNDAVMRLDGAGLRVLLDCGVDPETRDEEQQTPLSVAAKNDRLDAVKLLIDNKRVDLNSVDRTGRTPLSFAAGNGHVAVVKVLLSGTGVDPNKVPRTNEIRVAALGRWIHYFAPRFIIIVQLLQQKKKEKK</sequence>
<dbReference type="Gene3D" id="1.25.40.20">
    <property type="entry name" value="Ankyrin repeat-containing domain"/>
    <property type="match status" value="1"/>
</dbReference>
<dbReference type="PROSITE" id="PS50297">
    <property type="entry name" value="ANK_REP_REGION"/>
    <property type="match status" value="1"/>
</dbReference>
<comment type="caution">
    <text evidence="5">The sequence shown here is derived from an EMBL/GenBank/DDBJ whole genome shotgun (WGS) entry which is preliminary data.</text>
</comment>
<accession>A0A317SF55</accession>
<dbReference type="PANTHER" id="PTHR24198">
    <property type="entry name" value="ANKYRIN REPEAT AND PROTEIN KINASE DOMAIN-CONTAINING PROTEIN"/>
    <property type="match status" value="1"/>
</dbReference>
<evidence type="ECO:0000259" key="4">
    <source>
        <dbReference type="PROSITE" id="PS50181"/>
    </source>
</evidence>
<proteinExistence type="predicted"/>
<dbReference type="STRING" id="42249.A0A317SF55"/>
<dbReference type="Proteomes" id="UP000246991">
    <property type="component" value="Unassembled WGS sequence"/>
</dbReference>
<dbReference type="SUPFAM" id="SSF48403">
    <property type="entry name" value="Ankyrin repeat"/>
    <property type="match status" value="1"/>
</dbReference>
<dbReference type="PANTHER" id="PTHR24198:SF165">
    <property type="entry name" value="ANKYRIN REPEAT-CONTAINING PROTEIN-RELATED"/>
    <property type="match status" value="1"/>
</dbReference>
<dbReference type="EMBL" id="PYWC01000093">
    <property type="protein sequence ID" value="PWW72828.1"/>
    <property type="molecule type" value="Genomic_DNA"/>
</dbReference>
<gene>
    <name evidence="5" type="ORF">C7212DRAFT_285682</name>
</gene>
<dbReference type="AlphaFoldDB" id="A0A317SF55"/>
<keyword evidence="1" id="KW-0677">Repeat</keyword>
<dbReference type="OrthoDB" id="341259at2759"/>
<reference evidence="5 6" key="1">
    <citation type="submission" date="2018-03" db="EMBL/GenBank/DDBJ databases">
        <title>Genomes of Pezizomycetes fungi and the evolution of truffles.</title>
        <authorList>
            <person name="Murat C."/>
            <person name="Payen T."/>
            <person name="Noel B."/>
            <person name="Kuo A."/>
            <person name="Martin F.M."/>
        </authorList>
    </citation>
    <scope>NUCLEOTIDE SEQUENCE [LARGE SCALE GENOMIC DNA]</scope>
    <source>
        <strain evidence="5">091103-1</strain>
    </source>
</reference>
<keyword evidence="6" id="KW-1185">Reference proteome</keyword>
<name>A0A317SF55_9PEZI</name>
<feature type="non-terminal residue" evidence="5">
    <location>
        <position position="218"/>
    </location>
</feature>
<protein>
    <submittedName>
        <fullName evidence="5">Ankyrin</fullName>
    </submittedName>
</protein>